<dbReference type="EMBL" id="CAJFCW020000005">
    <property type="protein sequence ID" value="CAG9122248.1"/>
    <property type="molecule type" value="Genomic_DNA"/>
</dbReference>
<evidence type="ECO:0000313" key="2">
    <source>
        <dbReference type="EMBL" id="CAD5226493.1"/>
    </source>
</evidence>
<dbReference type="GO" id="GO:0019098">
    <property type="term" value="P:reproductive behavior"/>
    <property type="evidence" value="ECO:0007669"/>
    <property type="project" value="UniProtKB-ARBA"/>
</dbReference>
<keyword evidence="3" id="KW-1185">Reference proteome</keyword>
<proteinExistence type="inferred from homology"/>
<dbReference type="Proteomes" id="UP000783686">
    <property type="component" value="Unassembled WGS sequence"/>
</dbReference>
<evidence type="ECO:0000313" key="3">
    <source>
        <dbReference type="Proteomes" id="UP000614601"/>
    </source>
</evidence>
<organism evidence="2 3">
    <name type="scientific">Bursaphelenchus okinawaensis</name>
    <dbReference type="NCBI Taxonomy" id="465554"/>
    <lineage>
        <taxon>Eukaryota</taxon>
        <taxon>Metazoa</taxon>
        <taxon>Ecdysozoa</taxon>
        <taxon>Nematoda</taxon>
        <taxon>Chromadorea</taxon>
        <taxon>Rhabditida</taxon>
        <taxon>Tylenchina</taxon>
        <taxon>Tylenchomorpha</taxon>
        <taxon>Aphelenchoidea</taxon>
        <taxon>Aphelenchoididae</taxon>
        <taxon>Bursaphelenchus</taxon>
    </lineage>
</organism>
<dbReference type="PROSITE" id="PS51221">
    <property type="entry name" value="TTL"/>
    <property type="match status" value="1"/>
</dbReference>
<evidence type="ECO:0000256" key="1">
    <source>
        <dbReference type="ARBA" id="ARBA00006820"/>
    </source>
</evidence>
<accession>A0A811LEA4</accession>
<dbReference type="SUPFAM" id="SSF56059">
    <property type="entry name" value="Glutathione synthetase ATP-binding domain-like"/>
    <property type="match status" value="1"/>
</dbReference>
<dbReference type="Proteomes" id="UP000614601">
    <property type="component" value="Unassembled WGS sequence"/>
</dbReference>
<dbReference type="PANTHER" id="PTHR47113">
    <property type="entry name" value="LD09343P"/>
    <property type="match status" value="1"/>
</dbReference>
<protein>
    <submittedName>
        <fullName evidence="2">Uncharacterized protein</fullName>
    </submittedName>
</protein>
<dbReference type="PANTHER" id="PTHR47113:SF1">
    <property type="entry name" value="LD09343P"/>
    <property type="match status" value="1"/>
</dbReference>
<comment type="similarity">
    <text evidence="1">Belongs to the tubulin--tyrosine ligase family.</text>
</comment>
<dbReference type="OrthoDB" id="202825at2759"/>
<name>A0A811LEA4_9BILA</name>
<dbReference type="EMBL" id="CAJFDH010000005">
    <property type="protein sequence ID" value="CAD5226493.1"/>
    <property type="molecule type" value="Genomic_DNA"/>
</dbReference>
<dbReference type="AlphaFoldDB" id="A0A811LEA4"/>
<gene>
    <name evidence="2" type="ORF">BOKJ2_LOCUS12100</name>
</gene>
<comment type="caution">
    <text evidence="2">The sequence shown here is derived from an EMBL/GenBank/DDBJ whole genome shotgun (WGS) entry which is preliminary data.</text>
</comment>
<dbReference type="Pfam" id="PF03133">
    <property type="entry name" value="TTL"/>
    <property type="match status" value="1"/>
</dbReference>
<dbReference type="Gene3D" id="3.30.470.20">
    <property type="entry name" value="ATP-grasp fold, B domain"/>
    <property type="match status" value="1"/>
</dbReference>
<dbReference type="InterPro" id="IPR053317">
    <property type="entry name" value="Tubulin_polyglutamylase"/>
</dbReference>
<reference evidence="2" key="1">
    <citation type="submission" date="2020-09" db="EMBL/GenBank/DDBJ databases">
        <authorList>
            <person name="Kikuchi T."/>
        </authorList>
    </citation>
    <scope>NUCLEOTIDE SEQUENCE</scope>
    <source>
        <strain evidence="2">SH1</strain>
    </source>
</reference>
<dbReference type="InterPro" id="IPR004344">
    <property type="entry name" value="TTL/TTLL_fam"/>
</dbReference>
<sequence length="485" mass="56657">MLRSTDLFFVVLGFVVYTLIDIQSKQRDILKKIQNQPENTQENVKNAPVAWVRGKKSSTDYLKHIKTVFKRVGYDVVEGEAEPQKWDVFWSHEYPFTTYKDVIQKVQPTQLVNHIPGSSYYTFKVFLATAGLSKGIPKSFALPQQSHDFKEYAKKNPKVQWVQKSNAHREIRILKTDQVELSRADSFVQEYVSNPLLIDGKKFDLGIYTVVTSLSPLRVYIYENEILLRFCPKEYHPFDANDLDKYVVADDYTPIWEMPSFNNTYNTQTLSFKNSLAVYLESQGKSINTIMDQIRSTIREVFERLNQKMTSNLHSFENSEVFFELSRFDFLIDEDLNVYLMEANMSPNLSSQHFKPNALLYEQLLINMFSLLGISNTYKLAKEVKSDISLRQIEVPDRSLFINLPSCNQKCKDCPETVEMCQLCANCMPNSLKLHLENAYYEHLNRREMKRVAPSVEDAFSKLTKFDRLQQIWFKNKCLEDKIYC</sequence>